<dbReference type="PATRIC" id="fig|137591.24.peg.2324"/>
<reference evidence="3 4" key="1">
    <citation type="journal article" date="2015" name="Microbiology (Mosc.)">
        <title>Genomics of the Weissella cibaria species with an examination of its metabolic traits.</title>
        <authorList>
            <person name="Lynch K.M."/>
            <person name="Lucid A."/>
            <person name="Arendt E.K."/>
            <person name="Sleator R.D."/>
            <person name="Lucey B."/>
            <person name="Coffey A."/>
        </authorList>
    </citation>
    <scope>NUCLEOTIDE SEQUENCE [LARGE SCALE GENOMIC DNA]</scope>
    <source>
        <strain evidence="1 4">AB3b</strain>
        <strain evidence="2 3">MG1</strain>
    </source>
</reference>
<evidence type="ECO:0000313" key="2">
    <source>
        <dbReference type="EMBL" id="KIU19840.1"/>
    </source>
</evidence>
<dbReference type="Proteomes" id="UP000032289">
    <property type="component" value="Unassembled WGS sequence"/>
</dbReference>
<organism evidence="2 3">
    <name type="scientific">Weissella cibaria</name>
    <dbReference type="NCBI Taxonomy" id="137591"/>
    <lineage>
        <taxon>Bacteria</taxon>
        <taxon>Bacillati</taxon>
        <taxon>Bacillota</taxon>
        <taxon>Bacilli</taxon>
        <taxon>Lactobacillales</taxon>
        <taxon>Lactobacillaceae</taxon>
        <taxon>Weissella</taxon>
    </lineage>
</organism>
<comment type="caution">
    <text evidence="2">The sequence shown here is derived from an EMBL/GenBank/DDBJ whole genome shotgun (WGS) entry which is preliminary data.</text>
</comment>
<dbReference type="EMBL" id="JWHU01000034">
    <property type="protein sequence ID" value="KIU19840.1"/>
    <property type="molecule type" value="Genomic_DNA"/>
</dbReference>
<name>A0A0D1LH80_9LACO</name>
<dbReference type="Proteomes" id="UP000032287">
    <property type="component" value="Unassembled WGS sequence"/>
</dbReference>
<evidence type="ECO:0000313" key="1">
    <source>
        <dbReference type="EMBL" id="KIU19426.1"/>
    </source>
</evidence>
<dbReference type="AlphaFoldDB" id="A0A0D1LH80"/>
<proteinExistence type="predicted"/>
<keyword evidence="3" id="KW-1185">Reference proteome</keyword>
<gene>
    <name evidence="1" type="ORF">ab3b_02367</name>
    <name evidence="2" type="ORF">QX99_01862</name>
</gene>
<dbReference type="EMBL" id="JWHT01000080">
    <property type="protein sequence ID" value="KIU19426.1"/>
    <property type="molecule type" value="Genomic_DNA"/>
</dbReference>
<sequence length="29" mass="3475">MATLLELFATTLVLYLLTYAYVKWDWHKA</sequence>
<protein>
    <submittedName>
        <fullName evidence="2">Uncharacterized protein</fullName>
    </submittedName>
</protein>
<evidence type="ECO:0000313" key="3">
    <source>
        <dbReference type="Proteomes" id="UP000032287"/>
    </source>
</evidence>
<accession>A0A0D1LH80</accession>
<evidence type="ECO:0000313" key="4">
    <source>
        <dbReference type="Proteomes" id="UP000032289"/>
    </source>
</evidence>